<dbReference type="InterPro" id="IPR050352">
    <property type="entry name" value="ABCG_transporters"/>
</dbReference>
<dbReference type="AlphaFoldDB" id="A0AAU9JT55"/>
<reference evidence="8" key="1">
    <citation type="submission" date="2021-09" db="EMBL/GenBank/DDBJ databases">
        <authorList>
            <consortium name="AG Swart"/>
            <person name="Singh M."/>
            <person name="Singh A."/>
            <person name="Seah K."/>
            <person name="Emmerich C."/>
        </authorList>
    </citation>
    <scope>NUCLEOTIDE SEQUENCE</scope>
    <source>
        <strain evidence="8">ATCC30299</strain>
    </source>
</reference>
<keyword evidence="5 6" id="KW-0472">Membrane</keyword>
<accession>A0AAU9JT55</accession>
<comment type="subcellular location">
    <subcellularLocation>
        <location evidence="1">Membrane</location>
        <topology evidence="1">Multi-pass membrane protein</topology>
    </subcellularLocation>
</comment>
<feature type="transmembrane region" description="Helical" evidence="6">
    <location>
        <begin position="290"/>
        <end position="312"/>
    </location>
</feature>
<evidence type="ECO:0000256" key="3">
    <source>
        <dbReference type="ARBA" id="ARBA00022692"/>
    </source>
</evidence>
<dbReference type="GO" id="GO:0140359">
    <property type="term" value="F:ABC-type transporter activity"/>
    <property type="evidence" value="ECO:0007669"/>
    <property type="project" value="InterPro"/>
</dbReference>
<evidence type="ECO:0000313" key="8">
    <source>
        <dbReference type="EMBL" id="CAG9329535.1"/>
    </source>
</evidence>
<keyword evidence="9" id="KW-1185">Reference proteome</keyword>
<comment type="caution">
    <text evidence="8">The sequence shown here is derived from an EMBL/GenBank/DDBJ whole genome shotgun (WGS) entry which is preliminary data.</text>
</comment>
<evidence type="ECO:0000256" key="2">
    <source>
        <dbReference type="ARBA" id="ARBA00022448"/>
    </source>
</evidence>
<gene>
    <name evidence="8" type="ORF">BSTOLATCC_MIC49168</name>
</gene>
<dbReference type="EMBL" id="CAJZBQ010000048">
    <property type="protein sequence ID" value="CAG9329535.1"/>
    <property type="molecule type" value="Genomic_DNA"/>
</dbReference>
<name>A0AAU9JT55_9CILI</name>
<protein>
    <recommendedName>
        <fullName evidence="7">ABC-2 type transporter transmembrane domain-containing protein</fullName>
    </recommendedName>
</protein>
<evidence type="ECO:0000256" key="4">
    <source>
        <dbReference type="ARBA" id="ARBA00022989"/>
    </source>
</evidence>
<evidence type="ECO:0000259" key="7">
    <source>
        <dbReference type="Pfam" id="PF01061"/>
    </source>
</evidence>
<dbReference type="PANTHER" id="PTHR48041:SF139">
    <property type="entry name" value="PROTEIN SCARLET"/>
    <property type="match status" value="1"/>
</dbReference>
<dbReference type="PANTHER" id="PTHR48041">
    <property type="entry name" value="ABC TRANSPORTER G FAMILY MEMBER 28"/>
    <property type="match status" value="1"/>
</dbReference>
<proteinExistence type="predicted"/>
<feature type="transmembrane region" description="Helical" evidence="6">
    <location>
        <begin position="160"/>
        <end position="180"/>
    </location>
</feature>
<dbReference type="GO" id="GO:0005886">
    <property type="term" value="C:plasma membrane"/>
    <property type="evidence" value="ECO:0007669"/>
    <property type="project" value="TreeGrafter"/>
</dbReference>
<evidence type="ECO:0000256" key="5">
    <source>
        <dbReference type="ARBA" id="ARBA00023136"/>
    </source>
</evidence>
<feature type="domain" description="ABC-2 type transporter transmembrane" evidence="7">
    <location>
        <begin position="57"/>
        <end position="267"/>
    </location>
</feature>
<keyword evidence="4 6" id="KW-1133">Transmembrane helix</keyword>
<evidence type="ECO:0000256" key="6">
    <source>
        <dbReference type="SAM" id="Phobius"/>
    </source>
</evidence>
<dbReference type="Proteomes" id="UP001162131">
    <property type="component" value="Unassembled WGS sequence"/>
</dbReference>
<evidence type="ECO:0000256" key="1">
    <source>
        <dbReference type="ARBA" id="ARBA00004141"/>
    </source>
</evidence>
<organism evidence="8 9">
    <name type="scientific">Blepharisma stoltei</name>
    <dbReference type="NCBI Taxonomy" id="1481888"/>
    <lineage>
        <taxon>Eukaryota</taxon>
        <taxon>Sar</taxon>
        <taxon>Alveolata</taxon>
        <taxon>Ciliophora</taxon>
        <taxon>Postciliodesmatophora</taxon>
        <taxon>Heterotrichea</taxon>
        <taxon>Heterotrichida</taxon>
        <taxon>Blepharismidae</taxon>
        <taxon>Blepharisma</taxon>
    </lineage>
</organism>
<keyword evidence="3 6" id="KW-0812">Transmembrane</keyword>
<keyword evidence="2" id="KW-0813">Transport</keyword>
<feature type="transmembrane region" description="Helical" evidence="6">
    <location>
        <begin position="187"/>
        <end position="212"/>
    </location>
</feature>
<sequence length="320" mass="36425">MRIFHVVNRYDKTEEEQNMLDTLNKAYEENEPQNDPSLLYLTPIKNSSVYNPSVWTKFALLCKRSYANAKRNPQLSKVRVIQYIINATILDLLFHDLSSTTRGISDTNGVLFSMININIVLTNNSSAMTFPIEKPIFLKETKQGLYGSLTYYIAKNFSELPMQIIIPMMYSLMVYFALGLDLTAAKFFIFFLVLMLVQMTGVALGYVVGAYAPSPPVAMAFASLLPNGLMPFGGLYANLGNINKAFSWVQYISPFGWAFKSLTINQYRDNSFDCSPSCDPLDRFGFYDPLWKDIICLFALMLGYRIFAYLVLKLGIRKMH</sequence>
<dbReference type="Pfam" id="PF01061">
    <property type="entry name" value="ABC2_membrane"/>
    <property type="match status" value="1"/>
</dbReference>
<evidence type="ECO:0000313" key="9">
    <source>
        <dbReference type="Proteomes" id="UP001162131"/>
    </source>
</evidence>
<dbReference type="InterPro" id="IPR013525">
    <property type="entry name" value="ABC2_TM"/>
</dbReference>